<proteinExistence type="predicted"/>
<name>A0A1A8SJL2_9TELE</name>
<dbReference type="AlphaFoldDB" id="A0A1A8SJL2"/>
<reference evidence="1" key="2">
    <citation type="submission" date="2016-06" db="EMBL/GenBank/DDBJ databases">
        <title>The genome of a short-lived fish provides insights into sex chromosome evolution and the genetic control of aging.</title>
        <authorList>
            <person name="Reichwald K."/>
            <person name="Felder M."/>
            <person name="Petzold A."/>
            <person name="Koch P."/>
            <person name="Groth M."/>
            <person name="Platzer M."/>
        </authorList>
    </citation>
    <scope>NUCLEOTIDE SEQUENCE</scope>
    <source>
        <tissue evidence="1">Brain</tissue>
    </source>
</reference>
<sequence>AMPPVASRAAAPVMDVSMAPPLRCLCTWCRNSDRTSLGSMLLEPFR</sequence>
<evidence type="ECO:0000313" key="1">
    <source>
        <dbReference type="EMBL" id="SBS17725.1"/>
    </source>
</evidence>
<dbReference type="EMBL" id="HAEI01015256">
    <property type="protein sequence ID" value="SBS17725.1"/>
    <property type="molecule type" value="Transcribed_RNA"/>
</dbReference>
<organism evidence="1">
    <name type="scientific">Nothobranchius rachovii</name>
    <name type="common">bluefin notho</name>
    <dbReference type="NCBI Taxonomy" id="451742"/>
    <lineage>
        <taxon>Eukaryota</taxon>
        <taxon>Metazoa</taxon>
        <taxon>Chordata</taxon>
        <taxon>Craniata</taxon>
        <taxon>Vertebrata</taxon>
        <taxon>Euteleostomi</taxon>
        <taxon>Actinopterygii</taxon>
        <taxon>Neopterygii</taxon>
        <taxon>Teleostei</taxon>
        <taxon>Neoteleostei</taxon>
        <taxon>Acanthomorphata</taxon>
        <taxon>Ovalentaria</taxon>
        <taxon>Atherinomorphae</taxon>
        <taxon>Cyprinodontiformes</taxon>
        <taxon>Nothobranchiidae</taxon>
        <taxon>Nothobranchius</taxon>
    </lineage>
</organism>
<protein>
    <submittedName>
        <fullName evidence="1">T-box 15</fullName>
    </submittedName>
</protein>
<feature type="non-terminal residue" evidence="1">
    <location>
        <position position="1"/>
    </location>
</feature>
<accession>A0A1A8SJL2</accession>
<reference evidence="1" key="1">
    <citation type="submission" date="2016-05" db="EMBL/GenBank/DDBJ databases">
        <authorList>
            <person name="Lavstsen T."/>
            <person name="Jespersen J.S."/>
        </authorList>
    </citation>
    <scope>NUCLEOTIDE SEQUENCE</scope>
    <source>
        <tissue evidence="1">Brain</tissue>
    </source>
</reference>
<gene>
    <name evidence="1" type="primary">TBX15</name>
</gene>